<evidence type="ECO:0000313" key="2">
    <source>
        <dbReference type="EMBL" id="KAF7917842.1"/>
    </source>
</evidence>
<feature type="region of interest" description="Disordered" evidence="1">
    <location>
        <begin position="804"/>
        <end position="852"/>
    </location>
</feature>
<evidence type="ECO:0000313" key="3">
    <source>
        <dbReference type="Proteomes" id="UP000710849"/>
    </source>
</evidence>
<evidence type="ECO:0000256" key="1">
    <source>
        <dbReference type="SAM" id="MobiDB-lite"/>
    </source>
</evidence>
<feature type="compositionally biased region" description="Polar residues" evidence="1">
    <location>
        <begin position="813"/>
        <end position="832"/>
    </location>
</feature>
<dbReference type="EMBL" id="RCSW01000045">
    <property type="protein sequence ID" value="KAF7917842.1"/>
    <property type="molecule type" value="Genomic_DNA"/>
</dbReference>
<accession>A0A9P5LJ17</accession>
<proteinExistence type="predicted"/>
<dbReference type="RefSeq" id="XP_038726665.1">
    <property type="nucleotide sequence ID" value="XM_038882494.1"/>
</dbReference>
<feature type="region of interest" description="Disordered" evidence="1">
    <location>
        <begin position="57"/>
        <end position="110"/>
    </location>
</feature>
<organism evidence="2 3">
    <name type="scientific">Botrytis byssoidea</name>
    <dbReference type="NCBI Taxonomy" id="139641"/>
    <lineage>
        <taxon>Eukaryota</taxon>
        <taxon>Fungi</taxon>
        <taxon>Dikarya</taxon>
        <taxon>Ascomycota</taxon>
        <taxon>Pezizomycotina</taxon>
        <taxon>Leotiomycetes</taxon>
        <taxon>Helotiales</taxon>
        <taxon>Sclerotiniaceae</taxon>
        <taxon>Botrytis</taxon>
    </lineage>
</organism>
<dbReference type="GeneID" id="62155567"/>
<feature type="region of interest" description="Disordered" evidence="1">
    <location>
        <begin position="866"/>
        <end position="893"/>
    </location>
</feature>
<comment type="caution">
    <text evidence="2">The sequence shown here is derived from an EMBL/GenBank/DDBJ whole genome shotgun (WGS) entry which is preliminary data.</text>
</comment>
<gene>
    <name evidence="2" type="ORF">EAE97_011980</name>
</gene>
<dbReference type="AlphaFoldDB" id="A0A9P5LJ17"/>
<reference evidence="2 3" key="1">
    <citation type="journal article" date="2020" name="Genome Biol. Evol.">
        <title>Comparative genomics of Sclerotiniaceae.</title>
        <authorList>
            <person name="Valero Jimenez C.A."/>
            <person name="Steentjes M."/>
            <person name="Scholten O.E."/>
            <person name="Van Kan J.A.L."/>
        </authorList>
    </citation>
    <scope>NUCLEOTIDE SEQUENCE [LARGE SCALE GENOMIC DNA]</scope>
    <source>
        <strain evidence="2 3">MUCL 94</strain>
    </source>
</reference>
<feature type="compositionally biased region" description="Low complexity" evidence="1">
    <location>
        <begin position="70"/>
        <end position="85"/>
    </location>
</feature>
<name>A0A9P5LJ17_9HELO</name>
<sequence length="957" mass="105685">MPAIAPIKGSACFWSCCWCRDYSGNYTSTGMTIATINCPGCGHLRCNECQAEWIKKHSSSPTSQREDTSSSDSTSNTRSTRAAGSRARDGGNSRGRQSGSGDKGGQNPQSDVVLESTIDSTINAALLQAAQISGSAKLSPGWIPQNTDASKRQEGKARNLDTYHHNVNMVDTPKKIAKSPRNSQSPWGTPAFSECALDLFIEDPNVYSEHITLLEHRILQLGQNTFENIEGDNESERYVLYLRKLGHETEASTPFSPTSDQQLRINDYIQLQASMSVETLSSIIKGTQLLQDEGFCNSSTYNIIVADKDRPKVLNVRPISMPSLSLLLDLLHEVQELIQKKDNQQRDSVLEDVAEISLHIVESLGLGIPQTVLAADKHNIERQQDICHLLSSILSVVHIALLSFVRSHLDNSGYTPSGSLSDGLHIEFPGGTLFLTARRLKCLNGLLKQPVWAVGFIPNDSKLSKVECDGFYLSSSIDHLAELWGPLRLDSTGPSTASSIETHGGRILSAEHHTCSVQPLDSEVLCHWSSWMETNSLENTTPIDTAKLLLIGVRDLPQAARRRPRHGEFELATRPPSWKLNERTVQASGGQYLNITLGFTYKFDAGWTLKDVILEDWVDAGKTDVSHMPNPYLMDCLVVLNFSCCAGHARRISLWALLKDPAIKQFLYQEHANGMTEFGDITSMYGGLVSASSLSSIWTTIPFAQKQLLISIFKAILKILKFTGIRDDKQLQAWDATARNRIDGRRLDPQWSSFVKDDSNSATFAVITRNSTRYSQSNDQALTDTVLQSQLCVTAAQKINKSLVASEKDPETQEYQSSSSATSQPMDVQPRQSAGRYQAMDTDSQQPPPAVQNDAEKTLLARIRNNQRGRQIESDVASQSSFTGSDPFPSRKRLKSGSYNISLSAIKHPPILPIRNGLGQKIGKIFLEPAIPIDLTLLTRKNHPASQMGRTFPNEFN</sequence>
<protein>
    <submittedName>
        <fullName evidence="2">Uncharacterized protein</fullName>
    </submittedName>
</protein>
<keyword evidence="3" id="KW-1185">Reference proteome</keyword>
<dbReference type="Proteomes" id="UP000710849">
    <property type="component" value="Unassembled WGS sequence"/>
</dbReference>